<dbReference type="Proteomes" id="UP000183063">
    <property type="component" value="Unassembled WGS sequence"/>
</dbReference>
<evidence type="ECO:0000313" key="2">
    <source>
        <dbReference type="EMBL" id="SEI14890.1"/>
    </source>
</evidence>
<proteinExistence type="predicted"/>
<sequence>MFLQLPELERERTLRHPADQAPQFTEPLCAVEQIVKDQRLPFAAGNFDGDLNGTAKRL</sequence>
<organism evidence="2 4">
    <name type="scientific">Rhizobium tibeticum</name>
    <dbReference type="NCBI Taxonomy" id="501024"/>
    <lineage>
        <taxon>Bacteria</taxon>
        <taxon>Pseudomonadati</taxon>
        <taxon>Pseudomonadota</taxon>
        <taxon>Alphaproteobacteria</taxon>
        <taxon>Hyphomicrobiales</taxon>
        <taxon>Rhizobiaceae</taxon>
        <taxon>Rhizobium/Agrobacterium group</taxon>
        <taxon>Rhizobium</taxon>
    </lineage>
</organism>
<reference evidence="2" key="1">
    <citation type="submission" date="2016-10" db="EMBL/GenBank/DDBJ databases">
        <authorList>
            <person name="de Groot N.N."/>
        </authorList>
    </citation>
    <scope>NUCLEOTIDE SEQUENCE [LARGE SCALE GENOMIC DNA]</scope>
    <source>
        <strain evidence="2">CCBAU85039</strain>
    </source>
</reference>
<dbReference type="AlphaFoldDB" id="A0A1H8TEE1"/>
<evidence type="ECO:0000313" key="4">
    <source>
        <dbReference type="Proteomes" id="UP000183063"/>
    </source>
</evidence>
<protein>
    <submittedName>
        <fullName evidence="2">Uncharacterized protein</fullName>
    </submittedName>
</protein>
<dbReference type="EMBL" id="FOCV01000028">
    <property type="protein sequence ID" value="SEO89116.1"/>
    <property type="molecule type" value="Genomic_DNA"/>
</dbReference>
<dbReference type="EMBL" id="FNXB01000037">
    <property type="protein sequence ID" value="SEI14890.1"/>
    <property type="molecule type" value="Genomic_DNA"/>
</dbReference>
<keyword evidence="5" id="KW-1185">Reference proteome</keyword>
<gene>
    <name evidence="2" type="ORF">RTCCBAU85039_5162</name>
    <name evidence="3" type="ORF">SAMN05216228_102861</name>
</gene>
<evidence type="ECO:0000313" key="3">
    <source>
        <dbReference type="EMBL" id="SEO89116.1"/>
    </source>
</evidence>
<reference evidence="4" key="3">
    <citation type="submission" date="2016-10" db="EMBL/GenBank/DDBJ databases">
        <authorList>
            <person name="Wibberg D."/>
        </authorList>
    </citation>
    <scope>NUCLEOTIDE SEQUENCE [LARGE SCALE GENOMIC DNA]</scope>
</reference>
<reference evidence="3 5" key="2">
    <citation type="submission" date="2016-10" db="EMBL/GenBank/DDBJ databases">
        <authorList>
            <person name="Varghese N."/>
            <person name="Submissions S."/>
        </authorList>
    </citation>
    <scope>NUCLEOTIDE SEQUENCE [LARGE SCALE GENOMIC DNA]</scope>
    <source>
        <strain evidence="3 5">CGMCC 1.7071</strain>
    </source>
</reference>
<accession>A0A1H8TEE1</accession>
<dbReference type="Proteomes" id="UP000198939">
    <property type="component" value="Unassembled WGS sequence"/>
</dbReference>
<name>A0A1H8TEE1_9HYPH</name>
<evidence type="ECO:0000313" key="5">
    <source>
        <dbReference type="Proteomes" id="UP000198939"/>
    </source>
</evidence>
<evidence type="ECO:0000256" key="1">
    <source>
        <dbReference type="SAM" id="MobiDB-lite"/>
    </source>
</evidence>
<feature type="compositionally biased region" description="Basic and acidic residues" evidence="1">
    <location>
        <begin position="7"/>
        <end position="18"/>
    </location>
</feature>
<feature type="region of interest" description="Disordered" evidence="1">
    <location>
        <begin position="1"/>
        <end position="21"/>
    </location>
</feature>